<sequence>MDEFVPLWDEFQQLRLAREHFPMWTEWGIEDAFTAVHSLGLSYLVTVGQALGFAACAEYPVDPSIRSDGVWWDKVTREPMAIFEFERYKDGSELRDKVQNLLIAYHRLNLQPRLLSLIYWTKNFYPLGDEVTQELWSIVMHGFRTSTGQTITGADPRLLRIFEVQHRAAEGSKFSLKGFSERRRS</sequence>
<name>A0AAW4L403_9BACT</name>
<dbReference type="EMBL" id="JAHCVJ010000004">
    <property type="protein sequence ID" value="MBT0664922.1"/>
    <property type="molecule type" value="Genomic_DNA"/>
</dbReference>
<comment type="caution">
    <text evidence="1">The sequence shown here is derived from an EMBL/GenBank/DDBJ whole genome shotgun (WGS) entry which is preliminary data.</text>
</comment>
<accession>A0AAW4L403</accession>
<protein>
    <submittedName>
        <fullName evidence="1">Uncharacterized protein</fullName>
    </submittedName>
</protein>
<proteinExistence type="predicted"/>
<reference evidence="1 2" key="1">
    <citation type="submission" date="2021-05" db="EMBL/GenBank/DDBJ databases">
        <title>The draft genome of Geobacter pelophilus DSM 12255.</title>
        <authorList>
            <person name="Xu Z."/>
            <person name="Masuda Y."/>
            <person name="Itoh H."/>
            <person name="Senoo K."/>
        </authorList>
    </citation>
    <scope>NUCLEOTIDE SEQUENCE [LARGE SCALE GENOMIC DNA]</scope>
    <source>
        <strain evidence="1 2">DSM 12255</strain>
    </source>
</reference>
<dbReference type="RefSeq" id="WP_214171696.1">
    <property type="nucleotide sequence ID" value="NZ_JAHCVJ010000004.1"/>
</dbReference>
<keyword evidence="2" id="KW-1185">Reference proteome</keyword>
<gene>
    <name evidence="1" type="ORF">KI809_11480</name>
</gene>
<dbReference type="Proteomes" id="UP000811899">
    <property type="component" value="Unassembled WGS sequence"/>
</dbReference>
<evidence type="ECO:0000313" key="2">
    <source>
        <dbReference type="Proteomes" id="UP000811899"/>
    </source>
</evidence>
<organism evidence="1 2">
    <name type="scientific">Geoanaerobacter pelophilus</name>
    <dbReference type="NCBI Taxonomy" id="60036"/>
    <lineage>
        <taxon>Bacteria</taxon>
        <taxon>Pseudomonadati</taxon>
        <taxon>Thermodesulfobacteriota</taxon>
        <taxon>Desulfuromonadia</taxon>
        <taxon>Geobacterales</taxon>
        <taxon>Geobacteraceae</taxon>
        <taxon>Geoanaerobacter</taxon>
    </lineage>
</organism>
<evidence type="ECO:0000313" key="1">
    <source>
        <dbReference type="EMBL" id="MBT0664922.1"/>
    </source>
</evidence>
<dbReference type="AlphaFoldDB" id="A0AAW4L403"/>